<feature type="compositionally biased region" description="Polar residues" evidence="2">
    <location>
        <begin position="257"/>
        <end position="280"/>
    </location>
</feature>
<dbReference type="GO" id="GO:0008270">
    <property type="term" value="F:zinc ion binding"/>
    <property type="evidence" value="ECO:0007669"/>
    <property type="project" value="UniProtKB-KW"/>
</dbReference>
<proteinExistence type="predicted"/>
<accession>A0A1Y1JJC6</accession>
<evidence type="ECO:0000313" key="6">
    <source>
        <dbReference type="Proteomes" id="UP000195521"/>
    </source>
</evidence>
<dbReference type="OMA" id="CCVGMPA"/>
<comment type="caution">
    <text evidence="5">The sequence shown here is derived from an EMBL/GenBank/DDBJ whole genome shotgun (WGS) entry which is preliminary data.</text>
</comment>
<dbReference type="PANTHER" id="PTHR10131">
    <property type="entry name" value="TNF RECEPTOR ASSOCIATED FACTOR"/>
    <property type="match status" value="1"/>
</dbReference>
<dbReference type="SMART" id="SM00184">
    <property type="entry name" value="RING"/>
    <property type="match status" value="1"/>
</dbReference>
<organism evidence="5 6">
    <name type="scientific">Plasmodium gonderi</name>
    <dbReference type="NCBI Taxonomy" id="77519"/>
    <lineage>
        <taxon>Eukaryota</taxon>
        <taxon>Sar</taxon>
        <taxon>Alveolata</taxon>
        <taxon>Apicomplexa</taxon>
        <taxon>Aconoidasida</taxon>
        <taxon>Haemosporida</taxon>
        <taxon>Plasmodiidae</taxon>
        <taxon>Plasmodium</taxon>
        <taxon>Plasmodium (Plasmodium)</taxon>
    </lineage>
</organism>
<feature type="region of interest" description="Disordered" evidence="2">
    <location>
        <begin position="257"/>
        <end position="284"/>
    </location>
</feature>
<keyword evidence="3" id="KW-0812">Transmembrane</keyword>
<feature type="transmembrane region" description="Helical" evidence="3">
    <location>
        <begin position="476"/>
        <end position="500"/>
    </location>
</feature>
<evidence type="ECO:0000256" key="3">
    <source>
        <dbReference type="SAM" id="Phobius"/>
    </source>
</evidence>
<feature type="transmembrane region" description="Helical" evidence="3">
    <location>
        <begin position="506"/>
        <end position="525"/>
    </location>
</feature>
<keyword evidence="1" id="KW-0479">Metal-binding</keyword>
<dbReference type="SUPFAM" id="SSF49599">
    <property type="entry name" value="TRAF domain-like"/>
    <property type="match status" value="1"/>
</dbReference>
<dbReference type="EMBL" id="BDQF01000009">
    <property type="protein sequence ID" value="GAW80553.1"/>
    <property type="molecule type" value="Genomic_DNA"/>
</dbReference>
<name>A0A1Y1JJC6_PLAGO</name>
<reference evidence="6" key="1">
    <citation type="submission" date="2017-04" db="EMBL/GenBank/DDBJ databases">
        <title>Plasmodium gonderi genome.</title>
        <authorList>
            <person name="Arisue N."/>
            <person name="Honma H."/>
            <person name="Kawai S."/>
            <person name="Tougan T."/>
            <person name="Tanabe K."/>
            <person name="Horii T."/>
        </authorList>
    </citation>
    <scope>NUCLEOTIDE SEQUENCE [LARGE SCALE GENOMIC DNA]</scope>
    <source>
        <strain evidence="6">ATCC 30045</strain>
    </source>
</reference>
<feature type="domain" description="RING-type" evidence="4">
    <location>
        <begin position="30"/>
        <end position="68"/>
    </location>
</feature>
<dbReference type="Proteomes" id="UP000195521">
    <property type="component" value="Unassembled WGS sequence"/>
</dbReference>
<keyword evidence="3" id="KW-1133">Transmembrane helix</keyword>
<dbReference type="InterPro" id="IPR013083">
    <property type="entry name" value="Znf_RING/FYVE/PHD"/>
</dbReference>
<dbReference type="GeneID" id="39747268"/>
<gene>
    <name evidence="5" type="ORF">PGO_081190</name>
</gene>
<dbReference type="AlphaFoldDB" id="A0A1Y1JJC6"/>
<dbReference type="RefSeq" id="XP_028543142.1">
    <property type="nucleotide sequence ID" value="XM_028687341.1"/>
</dbReference>
<evidence type="ECO:0000259" key="4">
    <source>
        <dbReference type="PROSITE" id="PS50089"/>
    </source>
</evidence>
<evidence type="ECO:0000256" key="1">
    <source>
        <dbReference type="PROSITE-ProRule" id="PRU00175"/>
    </source>
</evidence>
<dbReference type="InterPro" id="IPR001841">
    <property type="entry name" value="Znf_RING"/>
</dbReference>
<evidence type="ECO:0000256" key="2">
    <source>
        <dbReference type="SAM" id="MobiDB-lite"/>
    </source>
</evidence>
<keyword evidence="1" id="KW-0862">Zinc</keyword>
<dbReference type="Gene3D" id="3.30.40.10">
    <property type="entry name" value="Zinc/RING finger domain, C3HC4 (zinc finger)"/>
    <property type="match status" value="1"/>
</dbReference>
<keyword evidence="1" id="KW-0863">Zinc-finger</keyword>
<dbReference type="PANTHER" id="PTHR10131:SF94">
    <property type="entry name" value="TNF RECEPTOR-ASSOCIATED FACTOR 4"/>
    <property type="match status" value="1"/>
</dbReference>
<keyword evidence="3" id="KW-0472">Membrane</keyword>
<dbReference type="SUPFAM" id="SSF57850">
    <property type="entry name" value="RING/U-box"/>
    <property type="match status" value="1"/>
</dbReference>
<evidence type="ECO:0000313" key="5">
    <source>
        <dbReference type="EMBL" id="GAW80553.1"/>
    </source>
</evidence>
<dbReference type="PROSITE" id="PS50089">
    <property type="entry name" value="ZF_RING_2"/>
    <property type="match status" value="1"/>
</dbReference>
<keyword evidence="6" id="KW-1185">Reference proteome</keyword>
<dbReference type="OrthoDB" id="6270329at2759"/>
<sequence>MSVLSLFHIGSPFLRTNCTEKKEIYENFICSVCLDICHNPVVTLCNHICCYKCLYYSLLHKRKCPICKQAIKNNELKRITGKRKSEYEEIRIRCNLCNDELKIKNHKRHLKYCKYRRCNNYVLGCEYYDKKNKIKFHEESCEHRLIRCSSCSNLFYYKNRIFMLTLKEKYQLNIRSTYTYYSFYYNLLMNINYKFFNYKYITKKNVSCDNNLSKKLSILRTLQRTLDRLVYKAISTRRFSEINQRDTTVNPSLTTTTQSNRTFNPNQNNLHNHTGSNNKNVSKRGHANVSSYLNIQRNDANYQDHLNFNTSTENATLRSLETNIPLHPLITGRLNNTNIGVIGNERSLGGFGERKYLKEELHKLEKMSQAGLAGLAGQMGQKSRSDRVKGIPSKNELAKRRNRSHEEEFLNILPLRKTFNFKDKTSKDILVIIKELFQFENIDMSSICIDNKEFFLCNKNCFRNTIKNLKSELQQLLVLLYFCCCVGMPAMFTLGCMSYITTKGVFKFSFLLVNTFISLSQRFILKFFYS</sequence>
<protein>
    <recommendedName>
        <fullName evidence="4">RING-type domain-containing protein</fullName>
    </recommendedName>
</protein>